<proteinExistence type="predicted"/>
<feature type="transmembrane region" description="Helical" evidence="2">
    <location>
        <begin position="28"/>
        <end position="54"/>
    </location>
</feature>
<dbReference type="Proteomes" id="UP001597365">
    <property type="component" value="Unassembled WGS sequence"/>
</dbReference>
<accession>A0ABW4PFX6</accession>
<feature type="compositionally biased region" description="Pro residues" evidence="1">
    <location>
        <begin position="144"/>
        <end position="153"/>
    </location>
</feature>
<feature type="compositionally biased region" description="Pro residues" evidence="1">
    <location>
        <begin position="194"/>
        <end position="204"/>
    </location>
</feature>
<evidence type="ECO:0000256" key="2">
    <source>
        <dbReference type="SAM" id="Phobius"/>
    </source>
</evidence>
<organism evidence="3 4">
    <name type="scientific">Streptomyces desertarenae</name>
    <dbReference type="NCBI Taxonomy" id="2666184"/>
    <lineage>
        <taxon>Bacteria</taxon>
        <taxon>Bacillati</taxon>
        <taxon>Actinomycetota</taxon>
        <taxon>Actinomycetes</taxon>
        <taxon>Kitasatosporales</taxon>
        <taxon>Streptomycetaceae</taxon>
        <taxon>Streptomyces</taxon>
    </lineage>
</organism>
<feature type="compositionally biased region" description="Basic and acidic residues" evidence="1">
    <location>
        <begin position="182"/>
        <end position="191"/>
    </location>
</feature>
<feature type="region of interest" description="Disordered" evidence="1">
    <location>
        <begin position="132"/>
        <end position="227"/>
    </location>
</feature>
<dbReference type="RefSeq" id="WP_380896713.1">
    <property type="nucleotide sequence ID" value="NZ_JBHUFU010000001.1"/>
</dbReference>
<evidence type="ECO:0000313" key="4">
    <source>
        <dbReference type="Proteomes" id="UP001597365"/>
    </source>
</evidence>
<sequence>MPAPYDGRGGSGGSGGGGASGRGIPDGLLLGLLGFLLGVTALCWTAVGLAGLLAHGAWPRGVAFTRTPMAMRSLVSEPADLAAAWPAAEAGTLPGPGLFWGILIGQCMVLAVLGVFAAGTVARLRALRAARRGNPRQGGGEGPYAPPPAPASPPGRRGTAAPPHSVPAGTAPAAPVPFQEAPAERGPDHVRPPAASPVPPPGPAAPWASSAPPTGVEYGPDHGSRAADALRAAPGPALVVTSDPALWRETEGARAKLGPVHLYDPGLLTGAPALLRWAPHHGCEDRRTAAARAAALLAPVKSPARSEETTHHAAETLLGCWLHAAAVAGEPFRQVHRWATAGAGSAAEAVRILRTDPRAAAGAAGELEATLIAHPERRDAATRLVRGALSALSQLHVRNACTATRADSAALESFAAEGGTLYVVGEAIEDPRRAPGTMPFLTALTADVVEHGRRMAAGSSDGRLDPPITLVLDDIAAVAPIPQLPVLLATGHDSGMPTLALMRSEAQARVWWPQLAGTGTGPTGPGAPFRPVP</sequence>
<dbReference type="EMBL" id="JBHUFU010000001">
    <property type="protein sequence ID" value="MFD1828850.1"/>
    <property type="molecule type" value="Genomic_DNA"/>
</dbReference>
<protein>
    <submittedName>
        <fullName evidence="3">Type VI secretion protein</fullName>
    </submittedName>
</protein>
<comment type="caution">
    <text evidence="3">The sequence shown here is derived from an EMBL/GenBank/DDBJ whole genome shotgun (WGS) entry which is preliminary data.</text>
</comment>
<keyword evidence="2" id="KW-0472">Membrane</keyword>
<keyword evidence="2" id="KW-1133">Transmembrane helix</keyword>
<feature type="compositionally biased region" description="Low complexity" evidence="1">
    <location>
        <begin position="154"/>
        <end position="177"/>
    </location>
</feature>
<feature type="transmembrane region" description="Helical" evidence="2">
    <location>
        <begin position="98"/>
        <end position="122"/>
    </location>
</feature>
<name>A0ABW4PFX6_9ACTN</name>
<gene>
    <name evidence="3" type="ORF">ACFSJS_04115</name>
</gene>
<evidence type="ECO:0000256" key="1">
    <source>
        <dbReference type="SAM" id="MobiDB-lite"/>
    </source>
</evidence>
<evidence type="ECO:0000313" key="3">
    <source>
        <dbReference type="EMBL" id="MFD1828850.1"/>
    </source>
</evidence>
<keyword evidence="4" id="KW-1185">Reference proteome</keyword>
<keyword evidence="2" id="KW-0812">Transmembrane</keyword>
<reference evidence="4" key="1">
    <citation type="journal article" date="2019" name="Int. J. Syst. Evol. Microbiol.">
        <title>The Global Catalogue of Microorganisms (GCM) 10K type strain sequencing project: providing services to taxonomists for standard genome sequencing and annotation.</title>
        <authorList>
            <consortium name="The Broad Institute Genomics Platform"/>
            <consortium name="The Broad Institute Genome Sequencing Center for Infectious Disease"/>
            <person name="Wu L."/>
            <person name="Ma J."/>
        </authorList>
    </citation>
    <scope>NUCLEOTIDE SEQUENCE [LARGE SCALE GENOMIC DNA]</scope>
    <source>
        <strain evidence="4">CGMCC 4.7455</strain>
    </source>
</reference>